<dbReference type="EMBL" id="JACHNX010000016">
    <property type="protein sequence ID" value="MBB4610945.1"/>
    <property type="molecule type" value="Genomic_DNA"/>
</dbReference>
<dbReference type="AlphaFoldDB" id="A0AA41DFI0"/>
<dbReference type="Proteomes" id="UP000584663">
    <property type="component" value="Unassembled WGS sequence"/>
</dbReference>
<dbReference type="Pfam" id="PF14130">
    <property type="entry name" value="Cap4_nuclease"/>
    <property type="match status" value="1"/>
</dbReference>
<dbReference type="InterPro" id="IPR025382">
    <property type="entry name" value="Cap4-like_endonuclease_dom"/>
</dbReference>
<reference evidence="4" key="2">
    <citation type="submission" date="2021-01" db="EMBL/GenBank/DDBJ databases">
        <title>Genome Sequencing of Type Strains.</title>
        <authorList>
            <person name="Lemaire J.F."/>
            <person name="Inderbitzin P."/>
            <person name="Collins S.B."/>
            <person name="Wespe N."/>
            <person name="Knight-Connoni V."/>
        </authorList>
    </citation>
    <scope>NUCLEOTIDE SEQUENCE</scope>
    <source>
        <strain evidence="4">DSM 14562</strain>
    </source>
</reference>
<evidence type="ECO:0000313" key="4">
    <source>
        <dbReference type="EMBL" id="MBN3558760.1"/>
    </source>
</evidence>
<accession>A0AA41DFI0</accession>
<evidence type="ECO:0000313" key="3">
    <source>
        <dbReference type="EMBL" id="MBB4610945.1"/>
    </source>
</evidence>
<organism evidence="4 6">
    <name type="scientific">Sphingomonas yabuuchiae</name>
    <dbReference type="NCBI Taxonomy" id="172044"/>
    <lineage>
        <taxon>Bacteria</taxon>
        <taxon>Pseudomonadati</taxon>
        <taxon>Pseudomonadota</taxon>
        <taxon>Alphaproteobacteria</taxon>
        <taxon>Sphingomonadales</taxon>
        <taxon>Sphingomonadaceae</taxon>
        <taxon>Sphingomonas</taxon>
    </lineage>
</organism>
<dbReference type="RefSeq" id="WP_184106364.1">
    <property type="nucleotide sequence ID" value="NZ_JACHNX010000016.1"/>
</dbReference>
<dbReference type="GO" id="GO:0004518">
    <property type="term" value="F:nuclease activity"/>
    <property type="evidence" value="ECO:0007669"/>
    <property type="project" value="InterPro"/>
</dbReference>
<dbReference type="Pfam" id="PF08878">
    <property type="entry name" value="HamA"/>
    <property type="match status" value="1"/>
</dbReference>
<evidence type="ECO:0000259" key="1">
    <source>
        <dbReference type="Pfam" id="PF08878"/>
    </source>
</evidence>
<dbReference type="Proteomes" id="UP000704529">
    <property type="component" value="Unassembled WGS sequence"/>
</dbReference>
<evidence type="ECO:0000259" key="2">
    <source>
        <dbReference type="Pfam" id="PF14130"/>
    </source>
</evidence>
<reference evidence="3 5" key="1">
    <citation type="submission" date="2020-08" db="EMBL/GenBank/DDBJ databases">
        <title>Genomic Encyclopedia of Type Strains, Phase IV (KMG-IV): sequencing the most valuable type-strain genomes for metagenomic binning, comparative biology and taxonomic classification.</title>
        <authorList>
            <person name="Goeker M."/>
        </authorList>
    </citation>
    <scope>NUCLEOTIDE SEQUENCE [LARGE SCALE GENOMIC DNA]</scope>
    <source>
        <strain evidence="3 5">DSM 14562</strain>
    </source>
</reference>
<comment type="caution">
    <text evidence="4">The sequence shown here is derived from an EMBL/GenBank/DDBJ whole genome shotgun (WGS) entry which is preliminary data.</text>
</comment>
<protein>
    <submittedName>
        <fullName evidence="4">DUF1837 domain-containing protein</fullName>
    </submittedName>
</protein>
<dbReference type="InterPro" id="IPR014976">
    <property type="entry name" value="AbpA_HamA_C"/>
</dbReference>
<evidence type="ECO:0000313" key="5">
    <source>
        <dbReference type="Proteomes" id="UP000584663"/>
    </source>
</evidence>
<sequence length="538" mass="60770">MPNDLSIIASSSDAGGIAARKGFRIQDHVAARLALEMIHDSTILQLECETGDDIVLRRISEGQSVIEYVQVKTTEADTKWSIKELQARTDKKVGSSVCEKSLLCDKHGEIAWFRFVSTRAVISSLEPFRRPRSKRRNYTALAPLINSFSNKYKTTISKSGRTLAYWAKNMLWEVEGEEDALISRNINALLKLSGGQGVNPSYEAMEKIYFELAQKVRTMGDKPSVDADEKIWTRQECLKWWSAQIDDIRKANIATVKVYQISGIPEFFSEICSMDEDTIRRALYAFDVEFDGDIWRRDELVDHLLDWLPEIALSPQTLANFSHLAARRLPGEALKAWEQRGSTDIPQLIASLMLHAILRLHFGAEPIACRIFFSVKGAMRSSSAHIVQLPEGEEVWLGRSRLVNASSHEAVVAEVLAELRTALTRDVLKEERDIIIQLREPRHLRNDKLDAILSNTGKTSELLKILRLPFLVAYDSATLSAGFETGYLTKLKVEVENEYGRIKALLGEELDSVRISLFLVPIECADTLADEFETKLRK</sequence>
<gene>
    <name evidence="3" type="ORF">GGQ89_003184</name>
    <name evidence="4" type="ORF">JYA60_11035</name>
</gene>
<evidence type="ECO:0000313" key="6">
    <source>
        <dbReference type="Proteomes" id="UP000704529"/>
    </source>
</evidence>
<name>A0AA41DFI0_9SPHN</name>
<keyword evidence="5" id="KW-1185">Reference proteome</keyword>
<feature type="domain" description="CD-NTase associated protein 4-like DNA endonuclease" evidence="2">
    <location>
        <begin position="15"/>
        <end position="216"/>
    </location>
</feature>
<proteinExistence type="predicted"/>
<dbReference type="EMBL" id="JAFHKU010000130">
    <property type="protein sequence ID" value="MBN3558760.1"/>
    <property type="molecule type" value="Genomic_DNA"/>
</dbReference>
<feature type="domain" description="Anti-bacteriophage protein A/HamA C-terminal" evidence="1">
    <location>
        <begin position="269"/>
        <end position="536"/>
    </location>
</feature>